<evidence type="ECO:0000313" key="2">
    <source>
        <dbReference type="EMBL" id="TFK78454.1"/>
    </source>
</evidence>
<dbReference type="STRING" id="1314778.A0A5C3NMM0"/>
<evidence type="ECO:0000259" key="1">
    <source>
        <dbReference type="Pfam" id="PF06985"/>
    </source>
</evidence>
<protein>
    <submittedName>
        <fullName evidence="2">HET-domain-containing protein</fullName>
    </submittedName>
</protein>
<dbReference type="InParanoid" id="A0A5C3NMM0"/>
<accession>A0A5C3NMM0</accession>
<dbReference type="PANTHER" id="PTHR10622:SF10">
    <property type="entry name" value="HET DOMAIN-CONTAINING PROTEIN"/>
    <property type="match status" value="1"/>
</dbReference>
<gene>
    <name evidence="2" type="ORF">K466DRAFT_507264</name>
</gene>
<dbReference type="Pfam" id="PF06985">
    <property type="entry name" value="HET"/>
    <property type="match status" value="1"/>
</dbReference>
<name>A0A5C3NMM0_9APHY</name>
<organism evidence="2 3">
    <name type="scientific">Polyporus arcularius HHB13444</name>
    <dbReference type="NCBI Taxonomy" id="1314778"/>
    <lineage>
        <taxon>Eukaryota</taxon>
        <taxon>Fungi</taxon>
        <taxon>Dikarya</taxon>
        <taxon>Basidiomycota</taxon>
        <taxon>Agaricomycotina</taxon>
        <taxon>Agaricomycetes</taxon>
        <taxon>Polyporales</taxon>
        <taxon>Polyporaceae</taxon>
        <taxon>Polyporus</taxon>
    </lineage>
</organism>
<evidence type="ECO:0000313" key="3">
    <source>
        <dbReference type="Proteomes" id="UP000308197"/>
    </source>
</evidence>
<reference evidence="2 3" key="1">
    <citation type="journal article" date="2019" name="Nat. Ecol. Evol.">
        <title>Megaphylogeny resolves global patterns of mushroom evolution.</title>
        <authorList>
            <person name="Varga T."/>
            <person name="Krizsan K."/>
            <person name="Foldi C."/>
            <person name="Dima B."/>
            <person name="Sanchez-Garcia M."/>
            <person name="Sanchez-Ramirez S."/>
            <person name="Szollosi G.J."/>
            <person name="Szarkandi J.G."/>
            <person name="Papp V."/>
            <person name="Albert L."/>
            <person name="Andreopoulos W."/>
            <person name="Angelini C."/>
            <person name="Antonin V."/>
            <person name="Barry K.W."/>
            <person name="Bougher N.L."/>
            <person name="Buchanan P."/>
            <person name="Buyck B."/>
            <person name="Bense V."/>
            <person name="Catcheside P."/>
            <person name="Chovatia M."/>
            <person name="Cooper J."/>
            <person name="Damon W."/>
            <person name="Desjardin D."/>
            <person name="Finy P."/>
            <person name="Geml J."/>
            <person name="Haridas S."/>
            <person name="Hughes K."/>
            <person name="Justo A."/>
            <person name="Karasinski D."/>
            <person name="Kautmanova I."/>
            <person name="Kiss B."/>
            <person name="Kocsube S."/>
            <person name="Kotiranta H."/>
            <person name="LaButti K.M."/>
            <person name="Lechner B.E."/>
            <person name="Liimatainen K."/>
            <person name="Lipzen A."/>
            <person name="Lukacs Z."/>
            <person name="Mihaltcheva S."/>
            <person name="Morgado L.N."/>
            <person name="Niskanen T."/>
            <person name="Noordeloos M.E."/>
            <person name="Ohm R.A."/>
            <person name="Ortiz-Santana B."/>
            <person name="Ovrebo C."/>
            <person name="Racz N."/>
            <person name="Riley R."/>
            <person name="Savchenko A."/>
            <person name="Shiryaev A."/>
            <person name="Soop K."/>
            <person name="Spirin V."/>
            <person name="Szebenyi C."/>
            <person name="Tomsovsky M."/>
            <person name="Tulloss R.E."/>
            <person name="Uehling J."/>
            <person name="Grigoriev I.V."/>
            <person name="Vagvolgyi C."/>
            <person name="Papp T."/>
            <person name="Martin F.M."/>
            <person name="Miettinen O."/>
            <person name="Hibbett D.S."/>
            <person name="Nagy L.G."/>
        </authorList>
    </citation>
    <scope>NUCLEOTIDE SEQUENCE [LARGE SCALE GENOMIC DNA]</scope>
    <source>
        <strain evidence="2 3">HHB13444</strain>
    </source>
</reference>
<sequence>MRLIVTETGQFVEINDPAKHVYAILSHTWDPEGEQSYREIKRACAIARQYGYRLLWIDSCCIEKESSAELSEAINSMFNWYTANST</sequence>
<dbReference type="InterPro" id="IPR010730">
    <property type="entry name" value="HET"/>
</dbReference>
<dbReference type="PANTHER" id="PTHR10622">
    <property type="entry name" value="HET DOMAIN-CONTAINING PROTEIN"/>
    <property type="match status" value="1"/>
</dbReference>
<keyword evidence="3" id="KW-1185">Reference proteome</keyword>
<feature type="domain" description="Heterokaryon incompatibility" evidence="1">
    <location>
        <begin position="22"/>
        <end position="82"/>
    </location>
</feature>
<dbReference type="AlphaFoldDB" id="A0A5C3NMM0"/>
<dbReference type="EMBL" id="ML212522">
    <property type="protein sequence ID" value="TFK78454.1"/>
    <property type="molecule type" value="Genomic_DNA"/>
</dbReference>
<proteinExistence type="predicted"/>
<dbReference type="Proteomes" id="UP000308197">
    <property type="component" value="Unassembled WGS sequence"/>
</dbReference>